<name>A0AAE1NKR6_9EUCA</name>
<accession>A0AAE1NKR6</accession>
<dbReference type="Proteomes" id="UP001292094">
    <property type="component" value="Unassembled WGS sequence"/>
</dbReference>
<feature type="region of interest" description="Disordered" evidence="1">
    <location>
        <begin position="33"/>
        <end position="73"/>
    </location>
</feature>
<gene>
    <name evidence="2" type="ORF">Pmani_035937</name>
</gene>
<feature type="compositionally biased region" description="Pro residues" evidence="1">
    <location>
        <begin position="62"/>
        <end position="73"/>
    </location>
</feature>
<dbReference type="EMBL" id="JAWZYT010005217">
    <property type="protein sequence ID" value="KAK4291221.1"/>
    <property type="molecule type" value="Genomic_DNA"/>
</dbReference>
<sequence>MSFPCLMSFPGVMHPAAACQSHADCLQGKHTPRASSACGAWPRGGTAFRGPDYQLGRGRASPSPPPPTADDQK</sequence>
<protein>
    <submittedName>
        <fullName evidence="2">Uncharacterized protein</fullName>
    </submittedName>
</protein>
<reference evidence="2" key="1">
    <citation type="submission" date="2023-11" db="EMBL/GenBank/DDBJ databases">
        <title>Genome assemblies of two species of porcelain crab, Petrolisthes cinctipes and Petrolisthes manimaculis (Anomura: Porcellanidae).</title>
        <authorList>
            <person name="Angst P."/>
        </authorList>
    </citation>
    <scope>NUCLEOTIDE SEQUENCE</scope>
    <source>
        <strain evidence="2">PB745_02</strain>
        <tissue evidence="2">Gill</tissue>
    </source>
</reference>
<comment type="caution">
    <text evidence="2">The sequence shown here is derived from an EMBL/GenBank/DDBJ whole genome shotgun (WGS) entry which is preliminary data.</text>
</comment>
<organism evidence="2 3">
    <name type="scientific">Petrolisthes manimaculis</name>
    <dbReference type="NCBI Taxonomy" id="1843537"/>
    <lineage>
        <taxon>Eukaryota</taxon>
        <taxon>Metazoa</taxon>
        <taxon>Ecdysozoa</taxon>
        <taxon>Arthropoda</taxon>
        <taxon>Crustacea</taxon>
        <taxon>Multicrustacea</taxon>
        <taxon>Malacostraca</taxon>
        <taxon>Eumalacostraca</taxon>
        <taxon>Eucarida</taxon>
        <taxon>Decapoda</taxon>
        <taxon>Pleocyemata</taxon>
        <taxon>Anomura</taxon>
        <taxon>Galatheoidea</taxon>
        <taxon>Porcellanidae</taxon>
        <taxon>Petrolisthes</taxon>
    </lineage>
</organism>
<dbReference type="AlphaFoldDB" id="A0AAE1NKR6"/>
<evidence type="ECO:0000313" key="2">
    <source>
        <dbReference type="EMBL" id="KAK4291221.1"/>
    </source>
</evidence>
<keyword evidence="3" id="KW-1185">Reference proteome</keyword>
<evidence type="ECO:0000256" key="1">
    <source>
        <dbReference type="SAM" id="MobiDB-lite"/>
    </source>
</evidence>
<proteinExistence type="predicted"/>
<evidence type="ECO:0000313" key="3">
    <source>
        <dbReference type="Proteomes" id="UP001292094"/>
    </source>
</evidence>